<evidence type="ECO:0000313" key="2">
    <source>
        <dbReference type="Proteomes" id="UP001238155"/>
    </source>
</evidence>
<dbReference type="InterPro" id="IPR038475">
    <property type="entry name" value="RecG_C_sf"/>
</dbReference>
<dbReference type="Gene3D" id="1.10.10.10">
    <property type="entry name" value="Winged helix-like DNA-binding domain superfamily/Winged helix DNA-binding domain"/>
    <property type="match status" value="1"/>
</dbReference>
<dbReference type="InterPro" id="IPR036388">
    <property type="entry name" value="WH-like_DNA-bd_sf"/>
</dbReference>
<gene>
    <name evidence="1" type="ORF">QFF56_08120</name>
</gene>
<dbReference type="PANTHER" id="PTHR30595">
    <property type="entry name" value="GLPR-RELATED TRANSCRIPTIONAL REPRESSOR"/>
    <property type="match status" value="1"/>
</dbReference>
<name>A0AAJ6FRR9_9LACO</name>
<protein>
    <submittedName>
        <fullName evidence="1">ATP-binding protein</fullName>
    </submittedName>
</protein>
<keyword evidence="1" id="KW-0547">Nucleotide-binding</keyword>
<sequence>MLQQNNDNDLFDAEPAKNQDLSFEKLKKQAQTKNVTFNIRALHLLQSPNIYNNTAFLVSDQNTVTSKVAIFQGTDVMIFKDKREISGPITTQIDELLYFIDLNNHTRVEITGKPQHHEIKDFPNEAIREALVNAFTHRDYLLHSPIKVEIFDDRIEILSPGGIPDGLTLADIKGGMTAARNLHLIHVLDKLNYIENYGTGISRIYAAYKGTDQQPHFEVYPNSFKVILPNINWHSAQNNATSFHFINNEQAVLSFLADSGRSTRKDIQLKLGTGPYQTRRILRKLIGKGKIKQTGHFVNPEYEIS</sequence>
<keyword evidence="1" id="KW-0067">ATP-binding</keyword>
<dbReference type="AlphaFoldDB" id="A0AAJ6FRR9"/>
<proteinExistence type="predicted"/>
<evidence type="ECO:0000313" key="1">
    <source>
        <dbReference type="EMBL" id="WHQ79905.1"/>
    </source>
</evidence>
<dbReference type="Proteomes" id="UP001238155">
    <property type="component" value="Chromosome"/>
</dbReference>
<accession>A0AAJ6FRR9</accession>
<dbReference type="RefSeq" id="WP_283534598.1">
    <property type="nucleotide sequence ID" value="NZ_CP123751.1"/>
</dbReference>
<dbReference type="Pfam" id="PF13749">
    <property type="entry name" value="HATPase_c_4"/>
    <property type="match status" value="1"/>
</dbReference>
<dbReference type="EMBL" id="CP123751">
    <property type="protein sequence ID" value="WHQ79905.1"/>
    <property type="molecule type" value="Genomic_DNA"/>
</dbReference>
<organism evidence="1 2">
    <name type="scientific">Ligilactobacillus animalis</name>
    <dbReference type="NCBI Taxonomy" id="1605"/>
    <lineage>
        <taxon>Bacteria</taxon>
        <taxon>Bacillati</taxon>
        <taxon>Bacillota</taxon>
        <taxon>Bacilli</taxon>
        <taxon>Lactobacillales</taxon>
        <taxon>Lactobacillaceae</taxon>
        <taxon>Ligilactobacillus</taxon>
    </lineage>
</organism>
<reference evidence="1" key="1">
    <citation type="submission" date="2023-04" db="EMBL/GenBank/DDBJ databases">
        <title>Four porcine-derived lactic acid bacteria strains analyses and their evaluation as potential probiotics based on genomics.</title>
        <authorList>
            <person name="Niu D."/>
        </authorList>
    </citation>
    <scope>NUCLEOTIDE SEQUENCE</scope>
    <source>
        <strain evidence="1">ZSB1</strain>
    </source>
</reference>
<dbReference type="Gene3D" id="3.30.565.60">
    <property type="match status" value="1"/>
</dbReference>
<dbReference type="PANTHER" id="PTHR30595:SF6">
    <property type="entry name" value="SCHLAFEN ALBA-2 DOMAIN-CONTAINING PROTEIN"/>
    <property type="match status" value="1"/>
</dbReference>
<dbReference type="GO" id="GO:0005524">
    <property type="term" value="F:ATP binding"/>
    <property type="evidence" value="ECO:0007669"/>
    <property type="project" value="UniProtKB-KW"/>
</dbReference>